<dbReference type="RefSeq" id="WP_281241751.1">
    <property type="nucleotide sequence ID" value="NZ_FNCI01000003.1"/>
</dbReference>
<sequence length="40" mass="4619">MTLSGAARRALNEVERRLRGQPRLDNPRSAKWVKEVEAWA</sequence>
<evidence type="ECO:0000313" key="2">
    <source>
        <dbReference type="Proteomes" id="UP000198641"/>
    </source>
</evidence>
<evidence type="ECO:0000313" key="1">
    <source>
        <dbReference type="EMBL" id="SDF92568.1"/>
    </source>
</evidence>
<keyword evidence="2" id="KW-1185">Reference proteome</keyword>
<dbReference type="AlphaFoldDB" id="A0A1G7Q283"/>
<dbReference type="STRING" id="284577.SAMN05216571_10324"/>
<gene>
    <name evidence="1" type="ORF">SAMN05216571_10324</name>
</gene>
<protein>
    <submittedName>
        <fullName evidence="1">Uncharacterized protein</fullName>
    </submittedName>
</protein>
<dbReference type="Proteomes" id="UP000198641">
    <property type="component" value="Unassembled WGS sequence"/>
</dbReference>
<dbReference type="EMBL" id="FNCI01000003">
    <property type="protein sequence ID" value="SDF92568.1"/>
    <property type="molecule type" value="Genomic_DNA"/>
</dbReference>
<proteinExistence type="predicted"/>
<accession>A0A1G7Q283</accession>
<organism evidence="1 2">
    <name type="scientific">Onishia taeanensis</name>
    <dbReference type="NCBI Taxonomy" id="284577"/>
    <lineage>
        <taxon>Bacteria</taxon>
        <taxon>Pseudomonadati</taxon>
        <taxon>Pseudomonadota</taxon>
        <taxon>Gammaproteobacteria</taxon>
        <taxon>Oceanospirillales</taxon>
        <taxon>Halomonadaceae</taxon>
        <taxon>Onishia</taxon>
    </lineage>
</organism>
<reference evidence="1 2" key="1">
    <citation type="submission" date="2016-10" db="EMBL/GenBank/DDBJ databases">
        <authorList>
            <person name="de Groot N.N."/>
        </authorList>
    </citation>
    <scope>NUCLEOTIDE SEQUENCE [LARGE SCALE GENOMIC DNA]</scope>
    <source>
        <strain evidence="1 2">BH539</strain>
    </source>
</reference>
<name>A0A1G7Q283_9GAMM</name>